<organism evidence="1 2">
    <name type="scientific">Marinobacter nauticus</name>
    <name type="common">Marinobacter hydrocarbonoclasticus</name>
    <name type="synonym">Marinobacter aquaeolei</name>
    <dbReference type="NCBI Taxonomy" id="2743"/>
    <lineage>
        <taxon>Bacteria</taxon>
        <taxon>Pseudomonadati</taxon>
        <taxon>Pseudomonadota</taxon>
        <taxon>Gammaproteobacteria</taxon>
        <taxon>Pseudomonadales</taxon>
        <taxon>Marinobacteraceae</taxon>
        <taxon>Marinobacter</taxon>
    </lineage>
</organism>
<protein>
    <submittedName>
        <fullName evidence="1">Uncharacterized protein</fullName>
    </submittedName>
</protein>
<comment type="caution">
    <text evidence="1">The sequence shown here is derived from an EMBL/GenBank/DDBJ whole genome shotgun (WGS) entry which is preliminary data.</text>
</comment>
<sequence length="109" mass="12074">MNDRLLQTSTNKLAMRQIKVPTENQVSCCVAVGRTVVFVDVVSQIPLIIHSELVLLWAAARFATADQTLDCSDENRVAGLRHPFGKCRQLGEGSHQVTKKEEPKLPFDG</sequence>
<dbReference type="Proteomes" id="UP000183986">
    <property type="component" value="Unassembled WGS sequence"/>
</dbReference>
<accession>A0A1M2UUJ6</accession>
<gene>
    <name evidence="1" type="ORF">BEE62_02245</name>
</gene>
<dbReference type="AlphaFoldDB" id="A0A1M2UUJ6"/>
<evidence type="ECO:0000313" key="1">
    <source>
        <dbReference type="EMBL" id="OJS99021.1"/>
    </source>
</evidence>
<proteinExistence type="predicted"/>
<name>A0A1M2UUJ6_MARNT</name>
<evidence type="ECO:0000313" key="2">
    <source>
        <dbReference type="Proteomes" id="UP000183986"/>
    </source>
</evidence>
<reference evidence="1" key="1">
    <citation type="submission" date="2016-11" db="EMBL/GenBank/DDBJ databases">
        <title>Draft Genome Sequence of Marinobacter hydrocarbonoclasticus strain STW2, a polyaromatic aromatic hydrocarbon degrading and denitrifying bacterium from rhizosphere of Seagrass Enhalus acodoides.</title>
        <authorList>
            <person name="Ling J."/>
            <person name="Dong J."/>
        </authorList>
    </citation>
    <scope>NUCLEOTIDE SEQUENCE [LARGE SCALE GENOMIC DNA]</scope>
    <source>
        <strain evidence="1">STW2</strain>
    </source>
</reference>
<dbReference type="EMBL" id="MPKY01000001">
    <property type="protein sequence ID" value="OJS99021.1"/>
    <property type="molecule type" value="Genomic_DNA"/>
</dbReference>
<keyword evidence="2" id="KW-1185">Reference proteome</keyword>